<keyword evidence="3" id="KW-1185">Reference proteome</keyword>
<dbReference type="OrthoDB" id="1749944at2759"/>
<accession>A0A8S0VAE0</accession>
<dbReference type="AlphaFoldDB" id="A0A8S0VAE0"/>
<evidence type="ECO:0000313" key="3">
    <source>
        <dbReference type="Proteomes" id="UP000594638"/>
    </source>
</evidence>
<evidence type="ECO:0000313" key="2">
    <source>
        <dbReference type="EMBL" id="CAA3027233.1"/>
    </source>
</evidence>
<keyword evidence="1" id="KW-0812">Transmembrane</keyword>
<protein>
    <submittedName>
        <fullName evidence="2">Uncharacterized protein</fullName>
    </submittedName>
</protein>
<keyword evidence="1" id="KW-1133">Transmembrane helix</keyword>
<comment type="caution">
    <text evidence="2">The sequence shown here is derived from an EMBL/GenBank/DDBJ whole genome shotgun (WGS) entry which is preliminary data.</text>
</comment>
<sequence>MFGFLLQLSSLISLTLLIFVHFFFYRDIISSNHEIVDRDARPVARRLRTRNHVCSFVSSVAPSVCACQRELTVTNNHALATTIGRLKKAVLNALKPAPSDNIFLIHLF</sequence>
<dbReference type="Gramene" id="OE9A058455T1">
    <property type="protein sequence ID" value="OE9A058455C1"/>
    <property type="gene ID" value="OE9A058455"/>
</dbReference>
<dbReference type="Proteomes" id="UP000594638">
    <property type="component" value="Unassembled WGS sequence"/>
</dbReference>
<dbReference type="EMBL" id="CACTIH010009194">
    <property type="protein sequence ID" value="CAA3027233.1"/>
    <property type="molecule type" value="Genomic_DNA"/>
</dbReference>
<evidence type="ECO:0000256" key="1">
    <source>
        <dbReference type="SAM" id="Phobius"/>
    </source>
</evidence>
<gene>
    <name evidence="2" type="ORF">OLEA9_A058455</name>
</gene>
<feature type="transmembrane region" description="Helical" evidence="1">
    <location>
        <begin position="6"/>
        <end position="25"/>
    </location>
</feature>
<reference evidence="2 3" key="1">
    <citation type="submission" date="2019-12" db="EMBL/GenBank/DDBJ databases">
        <authorList>
            <person name="Alioto T."/>
            <person name="Alioto T."/>
            <person name="Gomez Garrido J."/>
        </authorList>
    </citation>
    <scope>NUCLEOTIDE SEQUENCE [LARGE SCALE GENOMIC DNA]</scope>
</reference>
<proteinExistence type="predicted"/>
<keyword evidence="1" id="KW-0472">Membrane</keyword>
<name>A0A8S0VAE0_OLEEU</name>
<organism evidence="2 3">
    <name type="scientific">Olea europaea subsp. europaea</name>
    <dbReference type="NCBI Taxonomy" id="158383"/>
    <lineage>
        <taxon>Eukaryota</taxon>
        <taxon>Viridiplantae</taxon>
        <taxon>Streptophyta</taxon>
        <taxon>Embryophyta</taxon>
        <taxon>Tracheophyta</taxon>
        <taxon>Spermatophyta</taxon>
        <taxon>Magnoliopsida</taxon>
        <taxon>eudicotyledons</taxon>
        <taxon>Gunneridae</taxon>
        <taxon>Pentapetalae</taxon>
        <taxon>asterids</taxon>
        <taxon>lamiids</taxon>
        <taxon>Lamiales</taxon>
        <taxon>Oleaceae</taxon>
        <taxon>Oleeae</taxon>
        <taxon>Olea</taxon>
    </lineage>
</organism>